<protein>
    <submittedName>
        <fullName evidence="2">Uncharacterized protein</fullName>
    </submittedName>
</protein>
<keyword evidence="1" id="KW-1133">Transmembrane helix</keyword>
<sequence length="109" mass="12645">MWEGEVNLKSLFNALSYAKLKLFNSFATILVHLLLSSKHFFRFSVAPFTTSTEPYFTIYLHLYQIYISFFSCCCYSCLSFISTVSVIKQSVCFLIYSLFHLFLPVASMQ</sequence>
<feature type="transmembrane region" description="Helical" evidence="1">
    <location>
        <begin position="20"/>
        <end position="37"/>
    </location>
</feature>
<name>A0AAV0CSJ6_9ASTE</name>
<dbReference type="Proteomes" id="UP001152523">
    <property type="component" value="Unassembled WGS sequence"/>
</dbReference>
<dbReference type="AlphaFoldDB" id="A0AAV0CSJ6"/>
<feature type="transmembrane region" description="Helical" evidence="1">
    <location>
        <begin position="58"/>
        <end position="81"/>
    </location>
</feature>
<dbReference type="EMBL" id="CAMAPF010000046">
    <property type="protein sequence ID" value="CAH9084520.1"/>
    <property type="molecule type" value="Genomic_DNA"/>
</dbReference>
<keyword evidence="3" id="KW-1185">Reference proteome</keyword>
<organism evidence="2 3">
    <name type="scientific">Cuscuta epithymum</name>
    <dbReference type="NCBI Taxonomy" id="186058"/>
    <lineage>
        <taxon>Eukaryota</taxon>
        <taxon>Viridiplantae</taxon>
        <taxon>Streptophyta</taxon>
        <taxon>Embryophyta</taxon>
        <taxon>Tracheophyta</taxon>
        <taxon>Spermatophyta</taxon>
        <taxon>Magnoliopsida</taxon>
        <taxon>eudicotyledons</taxon>
        <taxon>Gunneridae</taxon>
        <taxon>Pentapetalae</taxon>
        <taxon>asterids</taxon>
        <taxon>lamiids</taxon>
        <taxon>Solanales</taxon>
        <taxon>Convolvulaceae</taxon>
        <taxon>Cuscuteae</taxon>
        <taxon>Cuscuta</taxon>
        <taxon>Cuscuta subgen. Cuscuta</taxon>
    </lineage>
</organism>
<comment type="caution">
    <text evidence="2">The sequence shown here is derived from an EMBL/GenBank/DDBJ whole genome shotgun (WGS) entry which is preliminary data.</text>
</comment>
<evidence type="ECO:0000313" key="2">
    <source>
        <dbReference type="EMBL" id="CAH9084520.1"/>
    </source>
</evidence>
<evidence type="ECO:0000256" key="1">
    <source>
        <dbReference type="SAM" id="Phobius"/>
    </source>
</evidence>
<keyword evidence="1" id="KW-0472">Membrane</keyword>
<feature type="transmembrane region" description="Helical" evidence="1">
    <location>
        <begin position="87"/>
        <end position="106"/>
    </location>
</feature>
<keyword evidence="1" id="KW-0812">Transmembrane</keyword>
<reference evidence="2" key="1">
    <citation type="submission" date="2022-07" db="EMBL/GenBank/DDBJ databases">
        <authorList>
            <person name="Macas J."/>
            <person name="Novak P."/>
            <person name="Neumann P."/>
        </authorList>
    </citation>
    <scope>NUCLEOTIDE SEQUENCE</scope>
</reference>
<gene>
    <name evidence="2" type="ORF">CEPIT_LOCUS8921</name>
</gene>
<accession>A0AAV0CSJ6</accession>
<evidence type="ECO:0000313" key="3">
    <source>
        <dbReference type="Proteomes" id="UP001152523"/>
    </source>
</evidence>
<proteinExistence type="predicted"/>